<keyword evidence="6" id="KW-0560">Oxidoreductase</keyword>
<feature type="transmembrane region" description="Helical" evidence="10">
    <location>
        <begin position="164"/>
        <end position="186"/>
    </location>
</feature>
<keyword evidence="13" id="KW-1185">Reference proteome</keyword>
<gene>
    <name evidence="12" type="ORF">A9Q02_09870</name>
</gene>
<evidence type="ECO:0000256" key="5">
    <source>
        <dbReference type="ARBA" id="ARBA00022989"/>
    </source>
</evidence>
<dbReference type="GO" id="GO:0016020">
    <property type="term" value="C:membrane"/>
    <property type="evidence" value="ECO:0007669"/>
    <property type="project" value="UniProtKB-SubCell"/>
</dbReference>
<dbReference type="InterPro" id="IPR015876">
    <property type="entry name" value="Acyl-CoA_DS"/>
</dbReference>
<keyword evidence="9 10" id="KW-0472">Membrane</keyword>
<keyword evidence="5 10" id="KW-1133">Transmembrane helix</keyword>
<evidence type="ECO:0000256" key="3">
    <source>
        <dbReference type="ARBA" id="ARBA00022692"/>
    </source>
</evidence>
<evidence type="ECO:0000256" key="9">
    <source>
        <dbReference type="ARBA" id="ARBA00023136"/>
    </source>
</evidence>
<dbReference type="AlphaFoldDB" id="A0A2H3KS96"/>
<dbReference type="GO" id="GO:0006631">
    <property type="term" value="P:fatty acid metabolic process"/>
    <property type="evidence" value="ECO:0007669"/>
    <property type="project" value="UniProtKB-KW"/>
</dbReference>
<dbReference type="Pfam" id="PF00487">
    <property type="entry name" value="FA_desaturase"/>
    <property type="match status" value="1"/>
</dbReference>
<keyword evidence="8" id="KW-0443">Lipid metabolism</keyword>
<dbReference type="PANTHER" id="PTHR11351">
    <property type="entry name" value="ACYL-COA DESATURASE"/>
    <property type="match status" value="1"/>
</dbReference>
<name>A0A2H3KS96_9CHLR</name>
<evidence type="ECO:0000256" key="7">
    <source>
        <dbReference type="ARBA" id="ARBA00023004"/>
    </source>
</evidence>
<comment type="similarity">
    <text evidence="2">Belongs to the fatty acid desaturase type 2 family.</text>
</comment>
<protein>
    <submittedName>
        <fullName evidence="12">Stearoyl-CoA 9-desaturase</fullName>
    </submittedName>
</protein>
<dbReference type="CDD" id="cd03505">
    <property type="entry name" value="Delta9-FADS-like"/>
    <property type="match status" value="1"/>
</dbReference>
<evidence type="ECO:0000313" key="13">
    <source>
        <dbReference type="Proteomes" id="UP000220922"/>
    </source>
</evidence>
<evidence type="ECO:0000256" key="8">
    <source>
        <dbReference type="ARBA" id="ARBA00023098"/>
    </source>
</evidence>
<evidence type="ECO:0000259" key="11">
    <source>
        <dbReference type="Pfam" id="PF00487"/>
    </source>
</evidence>
<dbReference type="OrthoDB" id="19906at2"/>
<dbReference type="EMBL" id="LYXE01000041">
    <property type="protein sequence ID" value="PDW00485.1"/>
    <property type="molecule type" value="Genomic_DNA"/>
</dbReference>
<dbReference type="PRINTS" id="PR00075">
    <property type="entry name" value="FACDDSATRASE"/>
</dbReference>
<comment type="caution">
    <text evidence="12">The sequence shown here is derived from an EMBL/GenBank/DDBJ whole genome shotgun (WGS) entry which is preliminary data.</text>
</comment>
<dbReference type="RefSeq" id="WP_097651027.1">
    <property type="nucleotide sequence ID" value="NZ_LYXE01000041.1"/>
</dbReference>
<sequence length="296" mass="33843">MARTVPNRVAEEPVIEKSLAEKLVVLAVVVIPFLGTIVAIVMLWNQWVNWVDLTLMLVLYIISGLGITVGFHRLLTHKSFETTWWMKRLMLISGSMALEGDPITWASTHIQHHAHSDGEDDPHSPLEGLWHAHVGWMFNHKHKIDVYGTWLKKDPDVVWVAKTWVLWVAVGLIIPTLIAGWSGLLWGGLVRIFLTHHITWSVNSICHTFGRRDYQTRDASRNNFLVGLLAFGEGWHNNHHAFPRSAFHGLRWWQIDFSAYLIRGLERVGLVWNVVRVKETDLQRRVIPATADGMGD</sequence>
<dbReference type="Proteomes" id="UP000220922">
    <property type="component" value="Unassembled WGS sequence"/>
</dbReference>
<evidence type="ECO:0000256" key="1">
    <source>
        <dbReference type="ARBA" id="ARBA00004141"/>
    </source>
</evidence>
<evidence type="ECO:0000256" key="2">
    <source>
        <dbReference type="ARBA" id="ARBA00008749"/>
    </source>
</evidence>
<organism evidence="12 13">
    <name type="scientific">Candidatus Chloroploca asiatica</name>
    <dbReference type="NCBI Taxonomy" id="1506545"/>
    <lineage>
        <taxon>Bacteria</taxon>
        <taxon>Bacillati</taxon>
        <taxon>Chloroflexota</taxon>
        <taxon>Chloroflexia</taxon>
        <taxon>Chloroflexales</taxon>
        <taxon>Chloroflexineae</taxon>
        <taxon>Oscillochloridaceae</taxon>
        <taxon>Candidatus Chloroploca</taxon>
    </lineage>
</organism>
<keyword evidence="7" id="KW-0408">Iron</keyword>
<dbReference type="GO" id="GO:0016717">
    <property type="term" value="F:oxidoreductase activity, acting on paired donors, with oxidation of a pair of donors resulting in the reduction of molecular oxygen to two molecules of water"/>
    <property type="evidence" value="ECO:0007669"/>
    <property type="project" value="InterPro"/>
</dbReference>
<evidence type="ECO:0000256" key="4">
    <source>
        <dbReference type="ARBA" id="ARBA00022832"/>
    </source>
</evidence>
<evidence type="ECO:0000313" key="12">
    <source>
        <dbReference type="EMBL" id="PDW00485.1"/>
    </source>
</evidence>
<feature type="transmembrane region" description="Helical" evidence="10">
    <location>
        <begin position="23"/>
        <end position="45"/>
    </location>
</feature>
<keyword evidence="3 10" id="KW-0812">Transmembrane</keyword>
<reference evidence="12 13" key="1">
    <citation type="submission" date="2016-05" db="EMBL/GenBank/DDBJ databases">
        <authorList>
            <person name="Lavstsen T."/>
            <person name="Jespersen J.S."/>
        </authorList>
    </citation>
    <scope>NUCLEOTIDE SEQUENCE [LARGE SCALE GENOMIC DNA]</scope>
    <source>
        <strain evidence="12 13">B7-9</strain>
    </source>
</reference>
<feature type="domain" description="Fatty acid desaturase" evidence="11">
    <location>
        <begin position="49"/>
        <end position="256"/>
    </location>
</feature>
<proteinExistence type="inferred from homology"/>
<evidence type="ECO:0000256" key="6">
    <source>
        <dbReference type="ARBA" id="ARBA00023002"/>
    </source>
</evidence>
<dbReference type="InterPro" id="IPR005804">
    <property type="entry name" value="FA_desaturase_dom"/>
</dbReference>
<dbReference type="PANTHER" id="PTHR11351:SF3">
    <property type="entry name" value="BLL4393 PROTEIN"/>
    <property type="match status" value="1"/>
</dbReference>
<accession>A0A2H3KS96</accession>
<keyword evidence="4" id="KW-0276">Fatty acid metabolism</keyword>
<comment type="subcellular location">
    <subcellularLocation>
        <location evidence="1">Membrane</location>
        <topology evidence="1">Multi-pass membrane protein</topology>
    </subcellularLocation>
</comment>
<evidence type="ECO:0000256" key="10">
    <source>
        <dbReference type="SAM" id="Phobius"/>
    </source>
</evidence>
<feature type="transmembrane region" description="Helical" evidence="10">
    <location>
        <begin position="57"/>
        <end position="75"/>
    </location>
</feature>